<accession>A0A7W9WYK0</accession>
<name>A0A7W9WYK0_9BURK</name>
<reference evidence="2 3" key="1">
    <citation type="submission" date="2020-08" db="EMBL/GenBank/DDBJ databases">
        <title>The Agave Microbiome: Exploring the role of microbial communities in plant adaptations to desert environments.</title>
        <authorList>
            <person name="Partida-Martinez L.P."/>
        </authorList>
    </citation>
    <scope>NUCLEOTIDE SEQUENCE [LARGE SCALE GENOMIC DNA]</scope>
    <source>
        <strain evidence="2 3">AT3.2</strain>
    </source>
</reference>
<evidence type="ECO:0000259" key="1">
    <source>
        <dbReference type="Pfam" id="PF24719"/>
    </source>
</evidence>
<evidence type="ECO:0000313" key="2">
    <source>
        <dbReference type="EMBL" id="MBB6133218.1"/>
    </source>
</evidence>
<keyword evidence="3" id="KW-1185">Reference proteome</keyword>
<protein>
    <recommendedName>
        <fullName evidence="1">Imm33-like domain-containing protein</fullName>
    </recommendedName>
</protein>
<dbReference type="Pfam" id="PF24719">
    <property type="entry name" value="Imm33-like"/>
    <property type="match status" value="1"/>
</dbReference>
<dbReference type="EMBL" id="JACHBX010000001">
    <property type="protein sequence ID" value="MBB6133218.1"/>
    <property type="molecule type" value="Genomic_DNA"/>
</dbReference>
<organism evidence="2 3">
    <name type="scientific">Massilia aurea</name>
    <dbReference type="NCBI Taxonomy" id="373040"/>
    <lineage>
        <taxon>Bacteria</taxon>
        <taxon>Pseudomonadati</taxon>
        <taxon>Pseudomonadota</taxon>
        <taxon>Betaproteobacteria</taxon>
        <taxon>Burkholderiales</taxon>
        <taxon>Oxalobacteraceae</taxon>
        <taxon>Telluria group</taxon>
        <taxon>Massilia</taxon>
    </lineage>
</organism>
<feature type="domain" description="Imm33-like" evidence="1">
    <location>
        <begin position="3"/>
        <end position="103"/>
    </location>
</feature>
<dbReference type="Proteomes" id="UP000540787">
    <property type="component" value="Unassembled WGS sequence"/>
</dbReference>
<dbReference type="InterPro" id="IPR056509">
    <property type="entry name" value="Imm33-like"/>
</dbReference>
<proteinExistence type="predicted"/>
<dbReference type="AlphaFoldDB" id="A0A7W9WYK0"/>
<evidence type="ECO:0000313" key="3">
    <source>
        <dbReference type="Proteomes" id="UP000540787"/>
    </source>
</evidence>
<dbReference type="RefSeq" id="WP_183552493.1">
    <property type="nucleotide sequence ID" value="NZ_JACHBX010000001.1"/>
</dbReference>
<comment type="caution">
    <text evidence="2">The sequence shown here is derived from an EMBL/GenBank/DDBJ whole genome shotgun (WGS) entry which is preliminary data.</text>
</comment>
<sequence length="110" mass="12004">MEKQEDVCSKFGAVAEPPALGAKLGIALATVGELPINGLRIHLDGTCGWFIWGGGEASTDPDFYQPLHVAHVAEYLPSVEPYLSLPPGYRFQIADGYEDVWFDPTLLVKK</sequence>
<gene>
    <name evidence="2" type="ORF">HD842_001329</name>
</gene>